<organism evidence="1">
    <name type="scientific">Desulfobacca acetoxidans</name>
    <dbReference type="NCBI Taxonomy" id="60893"/>
    <lineage>
        <taxon>Bacteria</taxon>
        <taxon>Pseudomonadati</taxon>
        <taxon>Thermodesulfobacteriota</taxon>
        <taxon>Desulfobaccia</taxon>
        <taxon>Desulfobaccales</taxon>
        <taxon>Desulfobaccaceae</taxon>
        <taxon>Desulfobacca</taxon>
    </lineage>
</organism>
<protein>
    <submittedName>
        <fullName evidence="1">Uncharacterized protein</fullName>
    </submittedName>
</protein>
<proteinExistence type="predicted"/>
<comment type="caution">
    <text evidence="1">The sequence shown here is derived from an EMBL/GenBank/DDBJ whole genome shotgun (WGS) entry which is preliminary data.</text>
</comment>
<name>A0A7C3Z1U0_9BACT</name>
<dbReference type="EMBL" id="DTMF01000235">
    <property type="protein sequence ID" value="HGF34626.1"/>
    <property type="molecule type" value="Genomic_DNA"/>
</dbReference>
<gene>
    <name evidence="1" type="ORF">ENW96_09605</name>
</gene>
<dbReference type="AlphaFoldDB" id="A0A7C3Z1U0"/>
<accession>A0A7C3Z1U0</accession>
<sequence>MINLEDFRAGLFSIPFAGAAELPACCGRCRYLVHEESQVCYCETPFYYLCAYSWPDRVSQETPPCLAGEGEKETG</sequence>
<reference evidence="1" key="1">
    <citation type="journal article" date="2020" name="mSystems">
        <title>Genome- and Community-Level Interaction Insights into Carbon Utilization and Element Cycling Functions of Hydrothermarchaeota in Hydrothermal Sediment.</title>
        <authorList>
            <person name="Zhou Z."/>
            <person name="Liu Y."/>
            <person name="Xu W."/>
            <person name="Pan J."/>
            <person name="Luo Z.H."/>
            <person name="Li M."/>
        </authorList>
    </citation>
    <scope>NUCLEOTIDE SEQUENCE [LARGE SCALE GENOMIC DNA]</scope>
    <source>
        <strain evidence="1">SpSt-897</strain>
    </source>
</reference>
<evidence type="ECO:0000313" key="1">
    <source>
        <dbReference type="EMBL" id="HGF34626.1"/>
    </source>
</evidence>